<dbReference type="PROSITE" id="PS50222">
    <property type="entry name" value="EF_HAND_2"/>
    <property type="match status" value="1"/>
</dbReference>
<dbReference type="SUPFAM" id="SSF47473">
    <property type="entry name" value="EF-hand"/>
    <property type="match status" value="1"/>
</dbReference>
<dbReference type="GO" id="GO:0005509">
    <property type="term" value="F:calcium ion binding"/>
    <property type="evidence" value="ECO:0007669"/>
    <property type="project" value="InterPro"/>
</dbReference>
<evidence type="ECO:0000256" key="5">
    <source>
        <dbReference type="ARBA" id="ARBA00023136"/>
    </source>
</evidence>
<dbReference type="PANTHER" id="PTHR31323">
    <property type="entry name" value="MECHANOSENSITIVE ION CHANNEL PROTEIN MSY2"/>
    <property type="match status" value="1"/>
</dbReference>
<name>A0A2N5UHJ8_9BASI</name>
<dbReference type="FunFam" id="2.30.30.60:FF:000006">
    <property type="entry name" value="Predicted mechanosensitive ion channel"/>
    <property type="match status" value="1"/>
</dbReference>
<evidence type="ECO:0000256" key="6">
    <source>
        <dbReference type="SAM" id="MobiDB-lite"/>
    </source>
</evidence>
<feature type="region of interest" description="Disordered" evidence="6">
    <location>
        <begin position="468"/>
        <end position="528"/>
    </location>
</feature>
<sequence length="922" mass="103990">MKLPADHGCHAVNKESRETVMRVDPSCFHFIAASKLLKSVTSDLLSYIRLPPLNFQPVVSNASFCLSDLRPRWPSFGAIDAGSSGQGENSQMVSMIPDGARAEEVPLGLQDFNSVSDIQEVTGHTHEEATPIHADAGHPHEQTHPIHQEPAFIQEEKCEHENEASTDSVASRYHRAVNDSLESTLNVAEKTEREAALLAEEKPSVSSSESDFDWNETDESELDEAELQEREQRKLGQLQEHEHAIRHAKRLRKFYLFLMRLSSPVRTAIVGFLGSGITITPAILVWLKFTQLSARNQVLAWSIWLSAGFAFSCVISIIVDTLPSIVMKMFDLLDGTKSETLKTQIQLWMSVRYWTKVAMSFACYWVVLAVMFSNVFHLSEDPYLNYFNWVKKVIAGLFSAGVALLVEKILLQMVKIHFHRVSLKDRLEENKHALWALDRLAAAKGISHSPKKRNSKFLSTFSNNLMSGSRTPRAKDATLVDVPATPKRQSMEGSRPNQTTDHGLPGEFSSEKPHQELKFTSQNKEKRRRSSNLLLLAENLTAALNSALKNGGQNGIDAKVSLTHSAKKLARKLFQGLDEDRGGVITRNEFESYFKTASDAAMAFKLFDKDGNGDIDRKEMRQAVVRIYKERSALAISLKDMSSAVAKLDAVLISVACVITIFIWFFIFNSKGTSSELVPMATIILGFSFIFGNAAKNLFESMLFIFSIHPYDVGDLVLIDEVHMFVTEFGLFSTTFQRVDGQVVVAPNSLLISKKHIINIRRSGSMWETTQVMVGFDTPLEIIHEFRTRLRQYVTDNPREWKGGLDVNIDFIQNQNLIQLLVAMEHKANWQDWGARWNRRTLFMKEMKRIMDRLNIAYKLPIQPSSFNNALNSLYHFSQTGRGIVTLPQGAKTVLSVHITQEVDYCHPETSASPIEYRLLNF</sequence>
<evidence type="ECO:0000256" key="7">
    <source>
        <dbReference type="SAM" id="Phobius"/>
    </source>
</evidence>
<feature type="transmembrane region" description="Helical" evidence="7">
    <location>
        <begin position="268"/>
        <end position="287"/>
    </location>
</feature>
<keyword evidence="5 7" id="KW-0472">Membrane</keyword>
<protein>
    <recommendedName>
        <fullName evidence="8">EF-hand domain-containing protein</fullName>
    </recommendedName>
</protein>
<dbReference type="GO" id="GO:0016020">
    <property type="term" value="C:membrane"/>
    <property type="evidence" value="ECO:0007669"/>
    <property type="project" value="UniProtKB-SubCell"/>
</dbReference>
<dbReference type="Pfam" id="PF13405">
    <property type="entry name" value="EF-hand_6"/>
    <property type="match status" value="1"/>
</dbReference>
<evidence type="ECO:0000256" key="2">
    <source>
        <dbReference type="ARBA" id="ARBA00022692"/>
    </source>
</evidence>
<feature type="domain" description="EF-hand" evidence="8">
    <location>
        <begin position="595"/>
        <end position="630"/>
    </location>
</feature>
<feature type="compositionally biased region" description="Acidic residues" evidence="6">
    <location>
        <begin position="210"/>
        <end position="226"/>
    </location>
</feature>
<evidence type="ECO:0000256" key="4">
    <source>
        <dbReference type="ARBA" id="ARBA00022989"/>
    </source>
</evidence>
<organism evidence="9 10">
    <name type="scientific">Puccinia coronata f. sp. avenae</name>
    <dbReference type="NCBI Taxonomy" id="200324"/>
    <lineage>
        <taxon>Eukaryota</taxon>
        <taxon>Fungi</taxon>
        <taxon>Dikarya</taxon>
        <taxon>Basidiomycota</taxon>
        <taxon>Pucciniomycotina</taxon>
        <taxon>Pucciniomycetes</taxon>
        <taxon>Pucciniales</taxon>
        <taxon>Pucciniaceae</taxon>
        <taxon>Puccinia</taxon>
    </lineage>
</organism>
<dbReference type="AlphaFoldDB" id="A0A2N5UHJ8"/>
<evidence type="ECO:0000313" key="9">
    <source>
        <dbReference type="EMBL" id="PLW37166.1"/>
    </source>
</evidence>
<evidence type="ECO:0000259" key="8">
    <source>
        <dbReference type="PROSITE" id="PS50222"/>
    </source>
</evidence>
<accession>A0A2N5UHJ8</accession>
<proteinExistence type="predicted"/>
<comment type="subcellular location">
    <subcellularLocation>
        <location evidence="1">Membrane</location>
    </subcellularLocation>
</comment>
<dbReference type="GO" id="GO:0005262">
    <property type="term" value="F:calcium channel activity"/>
    <property type="evidence" value="ECO:0007669"/>
    <property type="project" value="TreeGrafter"/>
</dbReference>
<dbReference type="GO" id="GO:0006874">
    <property type="term" value="P:intracellular calcium ion homeostasis"/>
    <property type="evidence" value="ECO:0007669"/>
    <property type="project" value="TreeGrafter"/>
</dbReference>
<dbReference type="Gene3D" id="2.30.30.60">
    <property type="match status" value="1"/>
</dbReference>
<feature type="transmembrane region" description="Helical" evidence="7">
    <location>
        <begin position="353"/>
        <end position="373"/>
    </location>
</feature>
<evidence type="ECO:0000313" key="10">
    <source>
        <dbReference type="Proteomes" id="UP000235392"/>
    </source>
</evidence>
<dbReference type="PROSITE" id="PS00018">
    <property type="entry name" value="EF_HAND_1"/>
    <property type="match status" value="1"/>
</dbReference>
<dbReference type="SUPFAM" id="SSF50182">
    <property type="entry name" value="Sm-like ribonucleoproteins"/>
    <property type="match status" value="1"/>
</dbReference>
<dbReference type="Proteomes" id="UP000235392">
    <property type="component" value="Unassembled WGS sequence"/>
</dbReference>
<dbReference type="SMART" id="SM00054">
    <property type="entry name" value="EFh"/>
    <property type="match status" value="2"/>
</dbReference>
<dbReference type="CDD" id="cd00051">
    <property type="entry name" value="EFh"/>
    <property type="match status" value="1"/>
</dbReference>
<keyword evidence="3" id="KW-0106">Calcium</keyword>
<feature type="region of interest" description="Disordered" evidence="6">
    <location>
        <begin position="197"/>
        <end position="230"/>
    </location>
</feature>
<dbReference type="PANTHER" id="PTHR31323:SF11">
    <property type="entry name" value="EF-HAND DOMAIN-CONTAINING PROTEIN"/>
    <property type="match status" value="1"/>
</dbReference>
<dbReference type="Pfam" id="PF00924">
    <property type="entry name" value="MS_channel_2nd"/>
    <property type="match status" value="1"/>
</dbReference>
<keyword evidence="4 7" id="KW-1133">Transmembrane helix</keyword>
<evidence type="ECO:0000256" key="3">
    <source>
        <dbReference type="ARBA" id="ARBA00022837"/>
    </source>
</evidence>
<dbReference type="Pfam" id="PF25886">
    <property type="entry name" value="Msy1"/>
    <property type="match status" value="1"/>
</dbReference>
<dbReference type="Gene3D" id="1.10.238.10">
    <property type="entry name" value="EF-hand"/>
    <property type="match status" value="1"/>
</dbReference>
<gene>
    <name evidence="9" type="ORF">PCASD_11155</name>
</gene>
<reference evidence="9 10" key="1">
    <citation type="submission" date="2017-11" db="EMBL/GenBank/DDBJ databases">
        <title>De novo assembly and phasing of dikaryotic genomes from two isolates of Puccinia coronata f. sp. avenae, the causal agent of oat crown rust.</title>
        <authorList>
            <person name="Miller M.E."/>
            <person name="Zhang Y."/>
            <person name="Omidvar V."/>
            <person name="Sperschneider J."/>
            <person name="Schwessinger B."/>
            <person name="Raley C."/>
            <person name="Palmer J.M."/>
            <person name="Garnica D."/>
            <person name="Upadhyaya N."/>
            <person name="Rathjen J."/>
            <person name="Taylor J.M."/>
            <person name="Park R.F."/>
            <person name="Dodds P.N."/>
            <person name="Hirsch C.D."/>
            <person name="Kianian S.F."/>
            <person name="Figueroa M."/>
        </authorList>
    </citation>
    <scope>NUCLEOTIDE SEQUENCE [LARGE SCALE GENOMIC DNA]</scope>
    <source>
        <strain evidence="9">12SD80</strain>
    </source>
</reference>
<feature type="transmembrane region" description="Helical" evidence="7">
    <location>
        <begin position="680"/>
        <end position="699"/>
    </location>
</feature>
<feature type="transmembrane region" description="Helical" evidence="7">
    <location>
        <begin position="648"/>
        <end position="668"/>
    </location>
</feature>
<dbReference type="InterPro" id="IPR023408">
    <property type="entry name" value="MscS_beta-dom_sf"/>
</dbReference>
<dbReference type="InterPro" id="IPR002048">
    <property type="entry name" value="EF_hand_dom"/>
</dbReference>
<feature type="transmembrane region" description="Helical" evidence="7">
    <location>
        <begin position="393"/>
        <end position="411"/>
    </location>
</feature>
<feature type="transmembrane region" description="Helical" evidence="7">
    <location>
        <begin position="299"/>
        <end position="319"/>
    </location>
</feature>
<dbReference type="InterPro" id="IPR006685">
    <property type="entry name" value="MscS_channel_2nd"/>
</dbReference>
<dbReference type="InterPro" id="IPR010920">
    <property type="entry name" value="LSM_dom_sf"/>
</dbReference>
<dbReference type="InterPro" id="IPR011992">
    <property type="entry name" value="EF-hand-dom_pair"/>
</dbReference>
<evidence type="ECO:0000256" key="1">
    <source>
        <dbReference type="ARBA" id="ARBA00004370"/>
    </source>
</evidence>
<comment type="caution">
    <text evidence="9">The sequence shown here is derived from an EMBL/GenBank/DDBJ whole genome shotgun (WGS) entry which is preliminary data.</text>
</comment>
<keyword evidence="2 7" id="KW-0812">Transmembrane</keyword>
<dbReference type="InterPro" id="IPR058650">
    <property type="entry name" value="Msy1/2-like"/>
</dbReference>
<dbReference type="InterPro" id="IPR018247">
    <property type="entry name" value="EF_Hand_1_Ca_BS"/>
</dbReference>
<feature type="compositionally biased region" description="Polar residues" evidence="6">
    <location>
        <begin position="487"/>
        <end position="501"/>
    </location>
</feature>
<dbReference type="EMBL" id="PGCI01000147">
    <property type="protein sequence ID" value="PLW37166.1"/>
    <property type="molecule type" value="Genomic_DNA"/>
</dbReference>